<dbReference type="Proteomes" id="UP000791440">
    <property type="component" value="Unassembled WGS sequence"/>
</dbReference>
<keyword evidence="2" id="KW-1185">Reference proteome</keyword>
<reference evidence="1" key="1">
    <citation type="journal article" date="2016" name="Insect Biochem. Mol. Biol.">
        <title>Multifaceted biological insights from a draft genome sequence of the tobacco hornworm moth, Manduca sexta.</title>
        <authorList>
            <person name="Kanost M.R."/>
            <person name="Arrese E.L."/>
            <person name="Cao X."/>
            <person name="Chen Y.R."/>
            <person name="Chellapilla S."/>
            <person name="Goldsmith M.R."/>
            <person name="Grosse-Wilde E."/>
            <person name="Heckel D.G."/>
            <person name="Herndon N."/>
            <person name="Jiang H."/>
            <person name="Papanicolaou A."/>
            <person name="Qu J."/>
            <person name="Soulages J.L."/>
            <person name="Vogel H."/>
            <person name="Walters J."/>
            <person name="Waterhouse R.M."/>
            <person name="Ahn S.J."/>
            <person name="Almeida F.C."/>
            <person name="An C."/>
            <person name="Aqrawi P."/>
            <person name="Bretschneider A."/>
            <person name="Bryant W.B."/>
            <person name="Bucks S."/>
            <person name="Chao H."/>
            <person name="Chevignon G."/>
            <person name="Christen J.M."/>
            <person name="Clarke D.F."/>
            <person name="Dittmer N.T."/>
            <person name="Ferguson L.C.F."/>
            <person name="Garavelou S."/>
            <person name="Gordon K.H.J."/>
            <person name="Gunaratna R.T."/>
            <person name="Han Y."/>
            <person name="Hauser F."/>
            <person name="He Y."/>
            <person name="Heidel-Fischer H."/>
            <person name="Hirsh A."/>
            <person name="Hu Y."/>
            <person name="Jiang H."/>
            <person name="Kalra D."/>
            <person name="Klinner C."/>
            <person name="Konig C."/>
            <person name="Kovar C."/>
            <person name="Kroll A.R."/>
            <person name="Kuwar S.S."/>
            <person name="Lee S.L."/>
            <person name="Lehman R."/>
            <person name="Li K."/>
            <person name="Li Z."/>
            <person name="Liang H."/>
            <person name="Lovelace S."/>
            <person name="Lu Z."/>
            <person name="Mansfield J.H."/>
            <person name="McCulloch K.J."/>
            <person name="Mathew T."/>
            <person name="Morton B."/>
            <person name="Muzny D.M."/>
            <person name="Neunemann D."/>
            <person name="Ongeri F."/>
            <person name="Pauchet Y."/>
            <person name="Pu L.L."/>
            <person name="Pyrousis I."/>
            <person name="Rao X.J."/>
            <person name="Redding A."/>
            <person name="Roesel C."/>
            <person name="Sanchez-Gracia A."/>
            <person name="Schaack S."/>
            <person name="Shukla A."/>
            <person name="Tetreau G."/>
            <person name="Wang Y."/>
            <person name="Xiong G.H."/>
            <person name="Traut W."/>
            <person name="Walsh T.K."/>
            <person name="Worley K.C."/>
            <person name="Wu D."/>
            <person name="Wu W."/>
            <person name="Wu Y.Q."/>
            <person name="Zhang X."/>
            <person name="Zou Z."/>
            <person name="Zucker H."/>
            <person name="Briscoe A.D."/>
            <person name="Burmester T."/>
            <person name="Clem R.J."/>
            <person name="Feyereisen R."/>
            <person name="Grimmelikhuijzen C.J.P."/>
            <person name="Hamodrakas S.J."/>
            <person name="Hansson B.S."/>
            <person name="Huguet E."/>
            <person name="Jermiin L.S."/>
            <person name="Lan Q."/>
            <person name="Lehman H.K."/>
            <person name="Lorenzen M."/>
            <person name="Merzendorfer H."/>
            <person name="Michalopoulos I."/>
            <person name="Morton D.B."/>
            <person name="Muthukrishnan S."/>
            <person name="Oakeshott J.G."/>
            <person name="Palmer W."/>
            <person name="Park Y."/>
            <person name="Passarelli A.L."/>
            <person name="Rozas J."/>
            <person name="Schwartz L.M."/>
            <person name="Smith W."/>
            <person name="Southgate A."/>
            <person name="Vilcinskas A."/>
            <person name="Vogt R."/>
            <person name="Wang P."/>
            <person name="Werren J."/>
            <person name="Yu X.Q."/>
            <person name="Zhou J.J."/>
            <person name="Brown S.J."/>
            <person name="Scherer S.E."/>
            <person name="Richards S."/>
            <person name="Blissard G.W."/>
        </authorList>
    </citation>
    <scope>NUCLEOTIDE SEQUENCE</scope>
</reference>
<evidence type="ECO:0000313" key="2">
    <source>
        <dbReference type="Proteomes" id="UP000791440"/>
    </source>
</evidence>
<name>A0A921ZHN1_MANSE</name>
<sequence>MLVQAPRRWVSSPLGVNILLALCGESSPTISRYIQINKLIKGKKEVTTKNIVYHSPCLKPEHFIRDSNLEINYVKTGKLDVFKHWMQELQMTENIEKQFPTNTKLILRNLSIVKGLWDLSETSAGPLMKIYNSFNYTQDVKYDARNTNSIVDKTAAQAGIAKIDNTGVHLEVVTSIYSALSKTTSINEGSKVENPFYFAVTYQDTPIFTGQYSQD</sequence>
<dbReference type="EMBL" id="JH668536">
    <property type="protein sequence ID" value="KAG6457179.1"/>
    <property type="molecule type" value="Genomic_DNA"/>
</dbReference>
<proteinExistence type="predicted"/>
<reference evidence="1" key="2">
    <citation type="submission" date="2020-12" db="EMBL/GenBank/DDBJ databases">
        <authorList>
            <person name="Kanost M."/>
        </authorList>
    </citation>
    <scope>NUCLEOTIDE SEQUENCE</scope>
</reference>
<organism evidence="1 2">
    <name type="scientific">Manduca sexta</name>
    <name type="common">Tobacco hawkmoth</name>
    <name type="synonym">Tobacco hornworm</name>
    <dbReference type="NCBI Taxonomy" id="7130"/>
    <lineage>
        <taxon>Eukaryota</taxon>
        <taxon>Metazoa</taxon>
        <taxon>Ecdysozoa</taxon>
        <taxon>Arthropoda</taxon>
        <taxon>Hexapoda</taxon>
        <taxon>Insecta</taxon>
        <taxon>Pterygota</taxon>
        <taxon>Neoptera</taxon>
        <taxon>Endopterygota</taxon>
        <taxon>Lepidoptera</taxon>
        <taxon>Glossata</taxon>
        <taxon>Ditrysia</taxon>
        <taxon>Bombycoidea</taxon>
        <taxon>Sphingidae</taxon>
        <taxon>Sphinginae</taxon>
        <taxon>Sphingini</taxon>
        <taxon>Manduca</taxon>
    </lineage>
</organism>
<evidence type="ECO:0008006" key="3">
    <source>
        <dbReference type="Google" id="ProtNLM"/>
    </source>
</evidence>
<evidence type="ECO:0000313" key="1">
    <source>
        <dbReference type="EMBL" id="KAG6457179.1"/>
    </source>
</evidence>
<dbReference type="AlphaFoldDB" id="A0A921ZHN1"/>
<accession>A0A921ZHN1</accession>
<gene>
    <name evidence="1" type="ORF">O3G_MSEX010147</name>
</gene>
<comment type="caution">
    <text evidence="1">The sequence shown here is derived from an EMBL/GenBank/DDBJ whole genome shotgun (WGS) entry which is preliminary data.</text>
</comment>
<protein>
    <recommendedName>
        <fullName evidence="3">Serpin domain-containing protein</fullName>
    </recommendedName>
</protein>